<evidence type="ECO:0000313" key="2">
    <source>
        <dbReference type="Proteomes" id="UP000830768"/>
    </source>
</evidence>
<keyword evidence="2" id="KW-1185">Reference proteome</keyword>
<reference evidence="1" key="1">
    <citation type="submission" date="2021-11" db="EMBL/GenBank/DDBJ databases">
        <title>Fusarium solani-melongenae Genome sequencing and assembly.</title>
        <authorList>
            <person name="Xie S."/>
            <person name="Huang L."/>
            <person name="Zhang X."/>
        </authorList>
    </citation>
    <scope>NUCLEOTIDE SEQUENCE</scope>
    <source>
        <strain evidence="1">CRI 24-3</strain>
    </source>
</reference>
<sequence>MEPHWVRCYFHLLLTRTALSQNPPLAEPLQNQCKYQRSNMSPRLQGCFNNDSCPSWFWSVLEGRGEVEDESQEVTEAQEGVARAKYEEYKKRFAENLCTRRSPPIRKNFGGFLKTALDDEISLTDDDEEEELLSETDSLGSLSGSMECSSAPPDLGVHFEINAKLLSQGNVPAKEDSPDPKCKSPLAEDPAMGYRDLIPPIWAWFFPNDSDPDTKVSQ</sequence>
<accession>A0ACD3ZAH8</accession>
<protein>
    <submittedName>
        <fullName evidence="1">Uncharacterized protein</fullName>
    </submittedName>
</protein>
<organism evidence="1 2">
    <name type="scientific">Fusarium solani subsp. cucurbitae</name>
    <name type="common">Neocosmosporum cucurbitae</name>
    <dbReference type="NCBI Taxonomy" id="2747967"/>
    <lineage>
        <taxon>Eukaryota</taxon>
        <taxon>Fungi</taxon>
        <taxon>Dikarya</taxon>
        <taxon>Ascomycota</taxon>
        <taxon>Pezizomycotina</taxon>
        <taxon>Sordariomycetes</taxon>
        <taxon>Hypocreomycetidae</taxon>
        <taxon>Hypocreales</taxon>
        <taxon>Nectriaceae</taxon>
        <taxon>Fusarium</taxon>
        <taxon>Fusarium solani species complex</taxon>
    </lineage>
</organism>
<dbReference type="EMBL" id="CP090036">
    <property type="protein sequence ID" value="UPK98220.1"/>
    <property type="molecule type" value="Genomic_DNA"/>
</dbReference>
<evidence type="ECO:0000313" key="1">
    <source>
        <dbReference type="EMBL" id="UPK98220.1"/>
    </source>
</evidence>
<proteinExistence type="predicted"/>
<dbReference type="Proteomes" id="UP000830768">
    <property type="component" value="Chromosome 8"/>
</dbReference>
<gene>
    <name evidence="1" type="ORF">LCI18_009155</name>
</gene>
<name>A0ACD3ZAH8_FUSSC</name>